<accession>A0A6A5U2Y3</accession>
<evidence type="ECO:0000256" key="1">
    <source>
        <dbReference type="SAM" id="MobiDB-lite"/>
    </source>
</evidence>
<feature type="region of interest" description="Disordered" evidence="1">
    <location>
        <begin position="280"/>
        <end position="308"/>
    </location>
</feature>
<feature type="compositionally biased region" description="Polar residues" evidence="1">
    <location>
        <begin position="280"/>
        <end position="294"/>
    </location>
</feature>
<dbReference type="OrthoDB" id="3944683at2759"/>
<name>A0A6A5U2Y3_9PLEO</name>
<keyword evidence="3" id="KW-1185">Reference proteome</keyword>
<protein>
    <submittedName>
        <fullName evidence="2">Uncharacterized protein</fullName>
    </submittedName>
</protein>
<feature type="compositionally biased region" description="Basic and acidic residues" evidence="1">
    <location>
        <begin position="36"/>
        <end position="71"/>
    </location>
</feature>
<feature type="region of interest" description="Disordered" evidence="1">
    <location>
        <begin position="107"/>
        <end position="235"/>
    </location>
</feature>
<dbReference type="EMBL" id="ML976986">
    <property type="protein sequence ID" value="KAF1958680.1"/>
    <property type="molecule type" value="Genomic_DNA"/>
</dbReference>
<dbReference type="Proteomes" id="UP000800035">
    <property type="component" value="Unassembled WGS sequence"/>
</dbReference>
<proteinExistence type="predicted"/>
<feature type="compositionally biased region" description="Polar residues" evidence="1">
    <location>
        <begin position="9"/>
        <end position="20"/>
    </location>
</feature>
<sequence length="308" mass="35779">MCFCFPFGLSNNKKPKTSSSGEKKRRNGPPLGSLRGDGRRLAAEVEEKRAFVERPQSKRARESPRRERNEYRQQPPRASEHVSSGRTQYRTPMHVEIPSMWYRPVDSDNSSQEMLLNPRPHRSQHHRQKHASQHTLRGHGKRVKSKKTVRDNSGGWSFFSPSPPKTQKRRDHQHYQSLDTSPRSQRSQRQHRSPYYQDNLESPRTQRHHQSRQHQSSATRHATPNTAVRRDPDRRFAVLAATNSALEDLRREAFSQSSPPPRRDRLRRYQGVTIPASSVPYSWDCVSSSQTSNGPGYGEPSSRHRRRR</sequence>
<feature type="compositionally biased region" description="Basic residues" evidence="1">
    <location>
        <begin position="119"/>
        <end position="147"/>
    </location>
</feature>
<feature type="region of interest" description="Disordered" evidence="1">
    <location>
        <begin position="1"/>
        <end position="93"/>
    </location>
</feature>
<reference evidence="2" key="1">
    <citation type="journal article" date="2020" name="Stud. Mycol.">
        <title>101 Dothideomycetes genomes: a test case for predicting lifestyles and emergence of pathogens.</title>
        <authorList>
            <person name="Haridas S."/>
            <person name="Albert R."/>
            <person name="Binder M."/>
            <person name="Bloem J."/>
            <person name="Labutti K."/>
            <person name="Salamov A."/>
            <person name="Andreopoulos B."/>
            <person name="Baker S."/>
            <person name="Barry K."/>
            <person name="Bills G."/>
            <person name="Bluhm B."/>
            <person name="Cannon C."/>
            <person name="Castanera R."/>
            <person name="Culley D."/>
            <person name="Daum C."/>
            <person name="Ezra D."/>
            <person name="Gonzalez J."/>
            <person name="Henrissat B."/>
            <person name="Kuo A."/>
            <person name="Liang C."/>
            <person name="Lipzen A."/>
            <person name="Lutzoni F."/>
            <person name="Magnuson J."/>
            <person name="Mondo S."/>
            <person name="Nolan M."/>
            <person name="Ohm R."/>
            <person name="Pangilinan J."/>
            <person name="Park H.-J."/>
            <person name="Ramirez L."/>
            <person name="Alfaro M."/>
            <person name="Sun H."/>
            <person name="Tritt A."/>
            <person name="Yoshinaga Y."/>
            <person name="Zwiers L.-H."/>
            <person name="Turgeon B."/>
            <person name="Goodwin S."/>
            <person name="Spatafora J."/>
            <person name="Crous P."/>
            <person name="Grigoriev I."/>
        </authorList>
    </citation>
    <scope>NUCLEOTIDE SEQUENCE</scope>
    <source>
        <strain evidence="2">CBS 675.92</strain>
    </source>
</reference>
<evidence type="ECO:0000313" key="3">
    <source>
        <dbReference type="Proteomes" id="UP000800035"/>
    </source>
</evidence>
<evidence type="ECO:0000313" key="2">
    <source>
        <dbReference type="EMBL" id="KAF1958680.1"/>
    </source>
</evidence>
<feature type="region of interest" description="Disordered" evidence="1">
    <location>
        <begin position="250"/>
        <end position="269"/>
    </location>
</feature>
<gene>
    <name evidence="2" type="ORF">CC80DRAFT_17454</name>
</gene>
<feature type="compositionally biased region" description="Polar residues" evidence="1">
    <location>
        <begin position="81"/>
        <end position="90"/>
    </location>
</feature>
<organism evidence="2 3">
    <name type="scientific">Byssothecium circinans</name>
    <dbReference type="NCBI Taxonomy" id="147558"/>
    <lineage>
        <taxon>Eukaryota</taxon>
        <taxon>Fungi</taxon>
        <taxon>Dikarya</taxon>
        <taxon>Ascomycota</taxon>
        <taxon>Pezizomycotina</taxon>
        <taxon>Dothideomycetes</taxon>
        <taxon>Pleosporomycetidae</taxon>
        <taxon>Pleosporales</taxon>
        <taxon>Massarineae</taxon>
        <taxon>Massarinaceae</taxon>
        <taxon>Byssothecium</taxon>
    </lineage>
</organism>
<dbReference type="AlphaFoldDB" id="A0A6A5U2Y3"/>